<feature type="transmembrane region" description="Helical" evidence="2">
    <location>
        <begin position="177"/>
        <end position="199"/>
    </location>
</feature>
<feature type="transmembrane region" description="Helical" evidence="2">
    <location>
        <begin position="219"/>
        <end position="244"/>
    </location>
</feature>
<dbReference type="KEGG" id="muh:HYN43_005075"/>
<evidence type="ECO:0000259" key="4">
    <source>
        <dbReference type="Pfam" id="PF05569"/>
    </source>
</evidence>
<dbReference type="SUPFAM" id="SSF74653">
    <property type="entry name" value="TolA/TonB C-terminal domain"/>
    <property type="match status" value="1"/>
</dbReference>
<feature type="transmembrane region" description="Helical" evidence="2">
    <location>
        <begin position="36"/>
        <end position="56"/>
    </location>
</feature>
<dbReference type="GO" id="GO:0031992">
    <property type="term" value="F:energy transducer activity"/>
    <property type="evidence" value="ECO:0007669"/>
    <property type="project" value="TreeGrafter"/>
</dbReference>
<dbReference type="InterPro" id="IPR051045">
    <property type="entry name" value="TonB-dependent_transducer"/>
</dbReference>
<proteinExistence type="predicted"/>
<evidence type="ECO:0000256" key="1">
    <source>
        <dbReference type="SAM" id="MobiDB-lite"/>
    </source>
</evidence>
<dbReference type="Pfam" id="PF03544">
    <property type="entry name" value="TonB_C"/>
    <property type="match status" value="1"/>
</dbReference>
<sequence>MNWLHYLLEANLYLCVFYAGYCLFLNKETYYTLNRVYLLLSCIVSFIIPVVQIGWLKPAEQPLQTFIITGTSQLQIQADAATTTPQLTINELMVYAYILGVATLAVLLIVKIYQLLKLTKTSKTRIGDKYKLINVHGSNTAFSFFNYLFIGTKTAKNNIIIQHELVHIRQKHSVDIVFLELIKIINWFNPLVYLLQISLKTVHEYIADEQTAMQESDAISYSSFLVSNAYGLSGSSIAHSFFNYNLLKKRIIMLNQKRSGKLARLKYLVALPISCGLLGASTLAFSKTYGFIDLLPKHQVAANRMAMAHSPIADTTKRAQFNLKGNTPKGYKYEESGFVEGDKADFKVVIQDKNGERKEYLKSQATPEVLATLKEKYGYSFPKNFNFPKPPPPPPLPAGSGPHKITNQLPPPPPPPIPAKKGKKLKATVDMLPAPAAPGQEPATPLPPAPPSPATEVRIPPPPPPADPFHDLHRFIGRNVRYPSKARNARIAGQVMLSVNVTDGKINNVKLLKSIDTDIDNEILRVLNSFDGKLGVKSGMYNVPVAMELLDSKTDNQVPEKQAKEVAAANPSAVTINQSVVVGYL</sequence>
<keyword evidence="2" id="KW-0472">Membrane</keyword>
<reference evidence="5 6" key="1">
    <citation type="submission" date="2018-10" db="EMBL/GenBank/DDBJ databases">
        <title>Genome sequencing of Mucilaginibacter sp. HYN0043.</title>
        <authorList>
            <person name="Kim M."/>
            <person name="Yi H."/>
        </authorList>
    </citation>
    <scope>NUCLEOTIDE SEQUENCE [LARGE SCALE GENOMIC DNA]</scope>
    <source>
        <strain evidence="5 6">HYN0043</strain>
    </source>
</reference>
<dbReference type="CDD" id="cd07341">
    <property type="entry name" value="M56_BlaR1_MecR1_like"/>
    <property type="match status" value="1"/>
</dbReference>
<evidence type="ECO:0000313" key="5">
    <source>
        <dbReference type="EMBL" id="AYL94706.1"/>
    </source>
</evidence>
<gene>
    <name evidence="5" type="ORF">HYN43_005075</name>
</gene>
<feature type="compositionally biased region" description="Pro residues" evidence="1">
    <location>
        <begin position="388"/>
        <end position="397"/>
    </location>
</feature>
<feature type="compositionally biased region" description="Pro residues" evidence="1">
    <location>
        <begin position="409"/>
        <end position="418"/>
    </location>
</feature>
<name>A0A494VII3_9SPHI</name>
<dbReference type="GO" id="GO:0055085">
    <property type="term" value="P:transmembrane transport"/>
    <property type="evidence" value="ECO:0007669"/>
    <property type="project" value="InterPro"/>
</dbReference>
<dbReference type="Pfam" id="PF05569">
    <property type="entry name" value="Peptidase_M56"/>
    <property type="match status" value="1"/>
</dbReference>
<feature type="compositionally biased region" description="Pro residues" evidence="1">
    <location>
        <begin position="444"/>
        <end position="457"/>
    </location>
</feature>
<dbReference type="EMBL" id="CP032869">
    <property type="protein sequence ID" value="AYL94706.1"/>
    <property type="molecule type" value="Genomic_DNA"/>
</dbReference>
<dbReference type="InterPro" id="IPR008756">
    <property type="entry name" value="Peptidase_M56"/>
</dbReference>
<feature type="transmembrane region" description="Helical" evidence="2">
    <location>
        <begin position="6"/>
        <end position="24"/>
    </location>
</feature>
<dbReference type="PANTHER" id="PTHR33446">
    <property type="entry name" value="PROTEIN TONB-RELATED"/>
    <property type="match status" value="1"/>
</dbReference>
<evidence type="ECO:0008006" key="7">
    <source>
        <dbReference type="Google" id="ProtNLM"/>
    </source>
</evidence>
<feature type="region of interest" description="Disordered" evidence="1">
    <location>
        <begin position="384"/>
        <end position="457"/>
    </location>
</feature>
<dbReference type="OrthoDB" id="649093at2"/>
<feature type="transmembrane region" description="Helical" evidence="2">
    <location>
        <begin position="265"/>
        <end position="285"/>
    </location>
</feature>
<accession>A0A494VII3</accession>
<organism evidence="5 6">
    <name type="scientific">Mucilaginibacter celer</name>
    <dbReference type="NCBI Taxonomy" id="2305508"/>
    <lineage>
        <taxon>Bacteria</taxon>
        <taxon>Pseudomonadati</taxon>
        <taxon>Bacteroidota</taxon>
        <taxon>Sphingobacteriia</taxon>
        <taxon>Sphingobacteriales</taxon>
        <taxon>Sphingobacteriaceae</taxon>
        <taxon>Mucilaginibacter</taxon>
    </lineage>
</organism>
<dbReference type="Proteomes" id="UP000270046">
    <property type="component" value="Chromosome"/>
</dbReference>
<dbReference type="GO" id="GO:0098797">
    <property type="term" value="C:plasma membrane protein complex"/>
    <property type="evidence" value="ECO:0007669"/>
    <property type="project" value="TreeGrafter"/>
</dbReference>
<feature type="domain" description="Peptidase M56" evidence="4">
    <location>
        <begin position="157"/>
        <end position="254"/>
    </location>
</feature>
<keyword evidence="6" id="KW-1185">Reference proteome</keyword>
<keyword evidence="2" id="KW-0812">Transmembrane</keyword>
<dbReference type="InterPro" id="IPR037682">
    <property type="entry name" value="TonB_C"/>
</dbReference>
<evidence type="ECO:0000256" key="2">
    <source>
        <dbReference type="SAM" id="Phobius"/>
    </source>
</evidence>
<dbReference type="AlphaFoldDB" id="A0A494VII3"/>
<feature type="transmembrane region" description="Helical" evidence="2">
    <location>
        <begin position="94"/>
        <end position="116"/>
    </location>
</feature>
<dbReference type="PANTHER" id="PTHR33446:SF2">
    <property type="entry name" value="PROTEIN TONB"/>
    <property type="match status" value="1"/>
</dbReference>
<feature type="domain" description="TonB C-terminal" evidence="3">
    <location>
        <begin position="479"/>
        <end position="530"/>
    </location>
</feature>
<dbReference type="RefSeq" id="WP_119408418.1">
    <property type="nucleotide sequence ID" value="NZ_CP032869.1"/>
</dbReference>
<keyword evidence="2" id="KW-1133">Transmembrane helix</keyword>
<dbReference type="Gene3D" id="3.30.1150.10">
    <property type="match status" value="1"/>
</dbReference>
<protein>
    <recommendedName>
        <fullName evidence="7">TonB family protein</fullName>
    </recommendedName>
</protein>
<evidence type="ECO:0000259" key="3">
    <source>
        <dbReference type="Pfam" id="PF03544"/>
    </source>
</evidence>
<evidence type="ECO:0000313" key="6">
    <source>
        <dbReference type="Proteomes" id="UP000270046"/>
    </source>
</evidence>